<evidence type="ECO:0000313" key="6">
    <source>
        <dbReference type="Proteomes" id="UP000050509"/>
    </source>
</evidence>
<feature type="non-terminal residue" evidence="5">
    <location>
        <position position="392"/>
    </location>
</feature>
<feature type="signal peptide" evidence="3">
    <location>
        <begin position="1"/>
        <end position="18"/>
    </location>
</feature>
<dbReference type="SUPFAM" id="SSF53822">
    <property type="entry name" value="Periplasmic binding protein-like I"/>
    <property type="match status" value="1"/>
</dbReference>
<evidence type="ECO:0000256" key="3">
    <source>
        <dbReference type="SAM" id="SignalP"/>
    </source>
</evidence>
<sequence>MLLSITLLLAACSVPAIGGGARANGNTIVFGASLSITGKTAKEGEYARDGYLMAIETINARGGIQVGGQAYTLKLKYYNDESVPERAAQLYAKLIAEDHVDFLLGPYGSTPTGAVAPVAEQKKIPMVTGHGSADSIYAKGYDFVFNLQTPASKYLHGIIDLVLARDKQARTVAVLSEDDSFSREVAAGAAAYAQVKGMDVVYNEVYPSNTQDVSTLLAAVQARRVDLLLGAGHLQDALLIVRQAHALGIEPKALGLSVGPTSPEFRENLGAQADYIFGATQWTNALNYNGDDPWKTPAAFADAFIARYPYYSSVPYQSAESAASLVVFQHALEAAGTLEPLAVRDAIARTNIDTFFGHILFDARGVNSTKPMAVEQLFPDGKTYTVFPTSMA</sequence>
<organism evidence="5 6">
    <name type="scientific">Kouleothrix aurantiaca</name>
    <dbReference type="NCBI Taxonomy" id="186479"/>
    <lineage>
        <taxon>Bacteria</taxon>
        <taxon>Bacillati</taxon>
        <taxon>Chloroflexota</taxon>
        <taxon>Chloroflexia</taxon>
        <taxon>Chloroflexales</taxon>
        <taxon>Roseiflexineae</taxon>
        <taxon>Roseiflexaceae</taxon>
        <taxon>Kouleothrix</taxon>
    </lineage>
</organism>
<name>A0A0P9H8I7_9CHLR</name>
<evidence type="ECO:0000313" key="5">
    <source>
        <dbReference type="EMBL" id="KPV50161.1"/>
    </source>
</evidence>
<comment type="caution">
    <text evidence="5">The sequence shown here is derived from an EMBL/GenBank/DDBJ whole genome shotgun (WGS) entry which is preliminary data.</text>
</comment>
<dbReference type="Gene3D" id="3.40.50.2300">
    <property type="match status" value="2"/>
</dbReference>
<proteinExistence type="inferred from homology"/>
<comment type="similarity">
    <text evidence="1">Belongs to the leucine-binding protein family.</text>
</comment>
<dbReference type="InterPro" id="IPR028082">
    <property type="entry name" value="Peripla_BP_I"/>
</dbReference>
<dbReference type="Pfam" id="PF13458">
    <property type="entry name" value="Peripla_BP_6"/>
    <property type="match status" value="1"/>
</dbReference>
<dbReference type="Proteomes" id="UP000050509">
    <property type="component" value="Unassembled WGS sequence"/>
</dbReference>
<evidence type="ECO:0000256" key="1">
    <source>
        <dbReference type="ARBA" id="ARBA00010062"/>
    </source>
</evidence>
<dbReference type="AlphaFoldDB" id="A0A0P9H8I7"/>
<reference evidence="5 6" key="1">
    <citation type="submission" date="2015-09" db="EMBL/GenBank/DDBJ databases">
        <title>Draft genome sequence of Kouleothrix aurantiaca JCM 19913.</title>
        <authorList>
            <person name="Hemp J."/>
        </authorList>
    </citation>
    <scope>NUCLEOTIDE SEQUENCE [LARGE SCALE GENOMIC DNA]</scope>
    <source>
        <strain evidence="5 6">COM-B</strain>
    </source>
</reference>
<evidence type="ECO:0000256" key="2">
    <source>
        <dbReference type="ARBA" id="ARBA00022729"/>
    </source>
</evidence>
<gene>
    <name evidence="5" type="ORF">SE17_28590</name>
</gene>
<feature type="domain" description="Leucine-binding protein" evidence="4">
    <location>
        <begin position="27"/>
        <end position="377"/>
    </location>
</feature>
<dbReference type="InterPro" id="IPR051010">
    <property type="entry name" value="BCAA_transport"/>
</dbReference>
<keyword evidence="2 3" id="KW-0732">Signal</keyword>
<accession>A0A0P9H8I7</accession>
<evidence type="ECO:0000259" key="4">
    <source>
        <dbReference type="Pfam" id="PF13458"/>
    </source>
</evidence>
<dbReference type="CDD" id="cd06338">
    <property type="entry name" value="PBP1_ABC_ligand_binding-like"/>
    <property type="match status" value="1"/>
</dbReference>
<feature type="chain" id="PRO_5006158318" description="Leucine-binding protein domain-containing protein" evidence="3">
    <location>
        <begin position="19"/>
        <end position="392"/>
    </location>
</feature>
<dbReference type="EMBL" id="LJCR01001551">
    <property type="protein sequence ID" value="KPV50161.1"/>
    <property type="molecule type" value="Genomic_DNA"/>
</dbReference>
<keyword evidence="6" id="KW-1185">Reference proteome</keyword>
<dbReference type="PANTHER" id="PTHR30483:SF37">
    <property type="entry name" value="ABC TRANSPORTER SUBSTRATE-BINDING PROTEIN"/>
    <property type="match status" value="1"/>
</dbReference>
<protein>
    <recommendedName>
        <fullName evidence="4">Leucine-binding protein domain-containing protein</fullName>
    </recommendedName>
</protein>
<dbReference type="InterPro" id="IPR028081">
    <property type="entry name" value="Leu-bd"/>
</dbReference>
<dbReference type="PANTHER" id="PTHR30483">
    <property type="entry name" value="LEUCINE-SPECIFIC-BINDING PROTEIN"/>
    <property type="match status" value="1"/>
</dbReference>